<dbReference type="Gene3D" id="3.40.50.150">
    <property type="entry name" value="Vaccinia Virus protein VP39"/>
    <property type="match status" value="1"/>
</dbReference>
<dbReference type="OrthoDB" id="4280289at2"/>
<proteinExistence type="predicted"/>
<evidence type="ECO:0000259" key="6">
    <source>
        <dbReference type="Pfam" id="PF07669"/>
    </source>
</evidence>
<dbReference type="STRING" id="504805.SAMN05421505_1543"/>
<feature type="domain" description="Type II methyltransferase M.TaqI-like" evidence="6">
    <location>
        <begin position="671"/>
        <end position="858"/>
    </location>
</feature>
<dbReference type="PANTHER" id="PTHR33841">
    <property type="entry name" value="DNA METHYLTRANSFERASE YEEA-RELATED"/>
    <property type="match status" value="1"/>
</dbReference>
<dbReference type="InterPro" id="IPR029063">
    <property type="entry name" value="SAM-dependent_MTases_sf"/>
</dbReference>
<dbReference type="InterPro" id="IPR011639">
    <property type="entry name" value="MethylTrfase_TaqI-like_dom"/>
</dbReference>
<name>A0A1G8KRN5_9ACTN</name>
<evidence type="ECO:0000256" key="5">
    <source>
        <dbReference type="ARBA" id="ARBA00047942"/>
    </source>
</evidence>
<evidence type="ECO:0000256" key="2">
    <source>
        <dbReference type="ARBA" id="ARBA00022603"/>
    </source>
</evidence>
<dbReference type="PANTHER" id="PTHR33841:SF1">
    <property type="entry name" value="DNA METHYLTRANSFERASE A"/>
    <property type="match status" value="1"/>
</dbReference>
<keyword evidence="8" id="KW-1185">Reference proteome</keyword>
<gene>
    <name evidence="7" type="ORF">SAMN05421505_1543</name>
</gene>
<dbReference type="Proteomes" id="UP000198923">
    <property type="component" value="Unassembled WGS sequence"/>
</dbReference>
<evidence type="ECO:0000256" key="4">
    <source>
        <dbReference type="ARBA" id="ARBA00022691"/>
    </source>
</evidence>
<reference evidence="7 8" key="1">
    <citation type="submission" date="2016-10" db="EMBL/GenBank/DDBJ databases">
        <authorList>
            <person name="de Groot N.N."/>
        </authorList>
    </citation>
    <scope>NUCLEOTIDE SEQUENCE [LARGE SCALE GENOMIC DNA]</scope>
    <source>
        <strain evidence="7 8">CPCC 201354</strain>
    </source>
</reference>
<evidence type="ECO:0000256" key="1">
    <source>
        <dbReference type="ARBA" id="ARBA00011900"/>
    </source>
</evidence>
<dbReference type="GO" id="GO:0032259">
    <property type="term" value="P:methylation"/>
    <property type="evidence" value="ECO:0007669"/>
    <property type="project" value="UniProtKB-KW"/>
</dbReference>
<keyword evidence="3" id="KW-0808">Transferase</keyword>
<dbReference type="GO" id="GO:0009007">
    <property type="term" value="F:site-specific DNA-methyltransferase (adenine-specific) activity"/>
    <property type="evidence" value="ECO:0007669"/>
    <property type="project" value="UniProtKB-EC"/>
</dbReference>
<dbReference type="InterPro" id="IPR050953">
    <property type="entry name" value="N4_N6_ade-DNA_methylase"/>
</dbReference>
<keyword evidence="4" id="KW-0949">S-adenosyl-L-methionine</keyword>
<protein>
    <recommendedName>
        <fullName evidence="1">site-specific DNA-methyltransferase (adenine-specific)</fullName>
        <ecNumber evidence="1">2.1.1.72</ecNumber>
    </recommendedName>
</protein>
<evidence type="ECO:0000256" key="3">
    <source>
        <dbReference type="ARBA" id="ARBA00022679"/>
    </source>
</evidence>
<dbReference type="SUPFAM" id="SSF53335">
    <property type="entry name" value="S-adenosyl-L-methionine-dependent methyltransferases"/>
    <property type="match status" value="1"/>
</dbReference>
<comment type="catalytic activity">
    <reaction evidence="5">
        <text>a 2'-deoxyadenosine in DNA + S-adenosyl-L-methionine = an N(6)-methyl-2'-deoxyadenosine in DNA + S-adenosyl-L-homocysteine + H(+)</text>
        <dbReference type="Rhea" id="RHEA:15197"/>
        <dbReference type="Rhea" id="RHEA-COMP:12418"/>
        <dbReference type="Rhea" id="RHEA-COMP:12419"/>
        <dbReference type="ChEBI" id="CHEBI:15378"/>
        <dbReference type="ChEBI" id="CHEBI:57856"/>
        <dbReference type="ChEBI" id="CHEBI:59789"/>
        <dbReference type="ChEBI" id="CHEBI:90615"/>
        <dbReference type="ChEBI" id="CHEBI:90616"/>
        <dbReference type="EC" id="2.1.1.72"/>
    </reaction>
</comment>
<keyword evidence="2" id="KW-0489">Methyltransferase</keyword>
<dbReference type="Pfam" id="PF07669">
    <property type="entry name" value="Eco57I"/>
    <property type="match status" value="1"/>
</dbReference>
<dbReference type="EC" id="2.1.1.72" evidence="1"/>
<accession>A0A1G8KRN5</accession>
<dbReference type="PRINTS" id="PR00507">
    <property type="entry name" value="N12N6MTFRASE"/>
</dbReference>
<dbReference type="RefSeq" id="WP_093175895.1">
    <property type="nucleotide sequence ID" value="NZ_FNCN01000054.1"/>
</dbReference>
<organism evidence="7 8">
    <name type="scientific">Sinosporangium album</name>
    <dbReference type="NCBI Taxonomy" id="504805"/>
    <lineage>
        <taxon>Bacteria</taxon>
        <taxon>Bacillati</taxon>
        <taxon>Actinomycetota</taxon>
        <taxon>Actinomycetes</taxon>
        <taxon>Streptosporangiales</taxon>
        <taxon>Streptosporangiaceae</taxon>
        <taxon>Sinosporangium</taxon>
    </lineage>
</organism>
<dbReference type="EMBL" id="FNCN01000054">
    <property type="protein sequence ID" value="SDI46033.1"/>
    <property type="molecule type" value="Genomic_DNA"/>
</dbReference>
<dbReference type="GO" id="GO:0006304">
    <property type="term" value="P:DNA modification"/>
    <property type="evidence" value="ECO:0007669"/>
    <property type="project" value="InterPro"/>
</dbReference>
<evidence type="ECO:0000313" key="7">
    <source>
        <dbReference type="EMBL" id="SDI46033.1"/>
    </source>
</evidence>
<sequence>MPLDIVENFLESIDVPSLPWNAPSNKAADLIPHHVLIGRGGDGLEVAIASCLSGPPPAEAVRRLQRHRHDSRPAPVLLAVLYRDGETVKASTCGVSDPLTNVDVDRLARACSEAFREPDGHFARRALERMLPALADPDDIAGLHNIGLFATHELRTGVPYRSDWTSASATAKPLLGLRGLSLIHGLGYGTSAESSAAMLLTERGSSRAVAVLLDDEEVFDRPAPRFDAVSPVSYAIAVGTRLGLPWVIVVRGSRIRLHPVAPAVGVGRQSQGETYFELDLALLREDAAGYLQLIFSPAALGPGGTVHDILRSSSQFAANLGGRLRERVYHDVVPGLAVAVARRMQAATDGELQEAYQHSLVILFRLLFTAYAEDRGLLPYGRNEHYTRHAAKTLARNFTAEPGQTFDPSATALWDDMAAVWNAIDCGNQGWNVPAYNGGLFSSDGHTNPSGAALASLRLSDAEFGPALRALLVDVGPDGTRGPVDFRSLSVREFGTCYEGLLESSLSIAPGPLKIDKEGSFIPAIGGDQAAVHSGDIYFHNRSGKRKSTGSYFTKSFAVEHLLDTALEPALSTHLDRVRALLNSGDNAEAANAFFDFRMADLAMGSGHFLIAAIDRIESRFTTFLTEHPIAAVHDELSRLSAAARAQLYDHADEVEIETSALLRRQIARRCVYGLDLNPMAVELARLAVWIHTFVPGLPMSSLDHGLVVGNSLTGIGTIEEVVEVLDPKSATMGAVSLFEEPIKEALGTARERLARVALTAEATKQEVTEARIAHEQALEDASDARALFDAAVAMRLGLIKPLVTPEQAVAAGHTPGVHDRLDELGVTHFPLRFPEVFLRERPGFDVLLGNPPWEKVKVEEHQWWGLRFPGLRSMSQQERRTALARHRAERPDLVAEYEAEIKAVQVVKQALSVGPFPGLRAATDTDLSLAFAWRFWHLLREGGRLGVVLPRTVLNGTAGAKFRRIVLAEGAFADVTMLVNNRHWVFEEVHPQYMIGLATLVKGVGHSGSLELHGPFFSRLEFDEGAQLSGHVVDADTFVSWSDGASFPVLPRKDSMELFLKLRSHPRLDSSEDASEFVPLRELHSTADKALFDLKQSERTGDVPVLTVGSFNLWRPDYGSPYAYANSSKVIPFLHSKRKRQIRLPTSAMYGMPEKWALDPATLPCLHPRIVFRDTARGIDSRTIIAALIPGGTTMVHSAPYLLRRRGTAADEAYLLGVLCSVVLDWYARRYVELHVTAGIMSALPIPQPTGDSPIRRRAIILSGRLAAVDSRYAEWAEEVGVPVGSVNSETERQDLIAELDALVALLYGLDRGEVIHVFATFHRGWDHSERLTAVLRHFEAWKANVA</sequence>
<evidence type="ECO:0000313" key="8">
    <source>
        <dbReference type="Proteomes" id="UP000198923"/>
    </source>
</evidence>